<keyword evidence="2" id="KW-0521">NADP</keyword>
<evidence type="ECO:0000256" key="1">
    <source>
        <dbReference type="ARBA" id="ARBA00006484"/>
    </source>
</evidence>
<dbReference type="SMART" id="SM00822">
    <property type="entry name" value="PKS_KR"/>
    <property type="match status" value="1"/>
</dbReference>
<evidence type="ECO:0000256" key="3">
    <source>
        <dbReference type="ARBA" id="ARBA00023002"/>
    </source>
</evidence>
<protein>
    <recommendedName>
        <fullName evidence="4">Ketoreductase domain-containing protein</fullName>
    </recommendedName>
</protein>
<accession>W3XNQ2</accession>
<dbReference type="PANTHER" id="PTHR24320:SF252">
    <property type="entry name" value="DEHYDROGENASE_REDUCTASE FAMILY PROTEIN, PUTATIVE (AFU_ORTHOLOGUE AFUA_3G08550)-RELATED"/>
    <property type="match status" value="1"/>
</dbReference>
<dbReference type="Gene3D" id="3.40.50.720">
    <property type="entry name" value="NAD(P)-binding Rossmann-like Domain"/>
    <property type="match status" value="1"/>
</dbReference>
<evidence type="ECO:0000259" key="4">
    <source>
        <dbReference type="SMART" id="SM00822"/>
    </source>
</evidence>
<dbReference type="STRING" id="1229662.W3XNQ2"/>
<dbReference type="KEGG" id="pfy:PFICI_00719"/>
<keyword evidence="3" id="KW-0560">Oxidoreductase</keyword>
<dbReference type="Pfam" id="PF00106">
    <property type="entry name" value="adh_short"/>
    <property type="match status" value="1"/>
</dbReference>
<dbReference type="eggNOG" id="KOG1208">
    <property type="taxonomic scope" value="Eukaryota"/>
</dbReference>
<proteinExistence type="inferred from homology"/>
<evidence type="ECO:0000313" key="6">
    <source>
        <dbReference type="Proteomes" id="UP000030651"/>
    </source>
</evidence>
<dbReference type="RefSeq" id="XP_007827491.1">
    <property type="nucleotide sequence ID" value="XM_007829300.1"/>
</dbReference>
<feature type="domain" description="Ketoreductase" evidence="4">
    <location>
        <begin position="40"/>
        <end position="209"/>
    </location>
</feature>
<sequence>MTKGERQYPIAPSITALLLRWTHSQLFRTPAYPTQSFAGQTIIVTGSNIGLGLEASRHFYRLGCARLILAVRSTAKGEAAKEDILASVTARTDGDTAVEVWELDMSSTASILKFAERVRQDIDRLDVLVLGAGVSLRSWSTVQDVDGVWETVVQVNVINTFLLALELLPKLRGGGRSEDAGGENRHVPRLVVVSSEAHRLTKFVEIEEDDIYATLSQEKHYNVNDRYAVTKLMEVLFVRELVARLRAVDGSHPPVIINLVNPGTCISALNRYINPPLAGRIGIKVLEVLFMRTTEVGGRTYVYSAAAGPEYHGEFMSDGELQHVESWIYTDVGKKTQ</sequence>
<reference evidence="6" key="1">
    <citation type="journal article" date="2015" name="BMC Genomics">
        <title>Genomic and transcriptomic analysis of the endophytic fungus Pestalotiopsis fici reveals its lifestyle and high potential for synthesis of natural products.</title>
        <authorList>
            <person name="Wang X."/>
            <person name="Zhang X."/>
            <person name="Liu L."/>
            <person name="Xiang M."/>
            <person name="Wang W."/>
            <person name="Sun X."/>
            <person name="Che Y."/>
            <person name="Guo L."/>
            <person name="Liu G."/>
            <person name="Guo L."/>
            <person name="Wang C."/>
            <person name="Yin W.B."/>
            <person name="Stadler M."/>
            <person name="Zhang X."/>
            <person name="Liu X."/>
        </authorList>
    </citation>
    <scope>NUCLEOTIDE SEQUENCE [LARGE SCALE GENOMIC DNA]</scope>
    <source>
        <strain evidence="6">W106-1 / CGMCC3.15140</strain>
    </source>
</reference>
<dbReference type="PRINTS" id="PR00081">
    <property type="entry name" value="GDHRDH"/>
</dbReference>
<dbReference type="InterPro" id="IPR036291">
    <property type="entry name" value="NAD(P)-bd_dom_sf"/>
</dbReference>
<dbReference type="EMBL" id="KI912109">
    <property type="protein sequence ID" value="ETS86891.1"/>
    <property type="molecule type" value="Genomic_DNA"/>
</dbReference>
<organism evidence="5 6">
    <name type="scientific">Pestalotiopsis fici (strain W106-1 / CGMCC3.15140)</name>
    <dbReference type="NCBI Taxonomy" id="1229662"/>
    <lineage>
        <taxon>Eukaryota</taxon>
        <taxon>Fungi</taxon>
        <taxon>Dikarya</taxon>
        <taxon>Ascomycota</taxon>
        <taxon>Pezizomycotina</taxon>
        <taxon>Sordariomycetes</taxon>
        <taxon>Xylariomycetidae</taxon>
        <taxon>Amphisphaeriales</taxon>
        <taxon>Sporocadaceae</taxon>
        <taxon>Pestalotiopsis</taxon>
    </lineage>
</organism>
<keyword evidence="6" id="KW-1185">Reference proteome</keyword>
<dbReference type="InterPro" id="IPR057326">
    <property type="entry name" value="KR_dom"/>
</dbReference>
<comment type="similarity">
    <text evidence="1">Belongs to the short-chain dehydrogenases/reductases (SDR) family.</text>
</comment>
<dbReference type="Proteomes" id="UP000030651">
    <property type="component" value="Unassembled WGS sequence"/>
</dbReference>
<dbReference type="PANTHER" id="PTHR24320">
    <property type="entry name" value="RETINOL DEHYDROGENASE"/>
    <property type="match status" value="1"/>
</dbReference>
<dbReference type="SUPFAM" id="SSF51735">
    <property type="entry name" value="NAD(P)-binding Rossmann-fold domains"/>
    <property type="match status" value="1"/>
</dbReference>
<dbReference type="InterPro" id="IPR002347">
    <property type="entry name" value="SDR_fam"/>
</dbReference>
<dbReference type="HOGENOM" id="CLU_010194_44_4_1"/>
<evidence type="ECO:0000313" key="5">
    <source>
        <dbReference type="EMBL" id="ETS86891.1"/>
    </source>
</evidence>
<dbReference type="GO" id="GO:0016491">
    <property type="term" value="F:oxidoreductase activity"/>
    <property type="evidence" value="ECO:0007669"/>
    <property type="project" value="UniProtKB-KW"/>
</dbReference>
<dbReference type="OrthoDB" id="542013at2759"/>
<name>W3XNQ2_PESFW</name>
<dbReference type="GeneID" id="19265732"/>
<gene>
    <name evidence="5" type="ORF">PFICI_00719</name>
</gene>
<evidence type="ECO:0000256" key="2">
    <source>
        <dbReference type="ARBA" id="ARBA00022857"/>
    </source>
</evidence>
<dbReference type="OMA" id="FYRLGCA"/>
<dbReference type="InParanoid" id="W3XNQ2"/>
<dbReference type="AlphaFoldDB" id="W3XNQ2"/>